<dbReference type="InterPro" id="IPR001036">
    <property type="entry name" value="Acrflvin-R"/>
</dbReference>
<dbReference type="Gene3D" id="3.30.70.1430">
    <property type="entry name" value="Multidrug efflux transporter AcrB pore domain"/>
    <property type="match status" value="2"/>
</dbReference>
<dbReference type="SUPFAM" id="SSF82714">
    <property type="entry name" value="Multidrug efflux transporter AcrB TolC docking domain, DN and DC subdomains"/>
    <property type="match status" value="2"/>
</dbReference>
<feature type="transmembrane region" description="Helical" evidence="1">
    <location>
        <begin position="360"/>
        <end position="380"/>
    </location>
</feature>
<sequence>MSITEIAIKRPTLIVVIFTILAVLGLTSYSLLNYDLIPKMSIPNITVATIYPGASAHEVESSITKPLEEALSSLDNVKSMQSTSQEGASTIMLELGTEADVNRVLQDAQRKVNTILAGLPSGAKTPSINKFSFDDMPIMKLGVIGSLPPKQLYQLVEDQIKPQLSKIGGVGQVSLVGGSKREIQISVKRDRLNAYQMSMDRIYAAIQAANLEMPTGSIESDYKQYTVRMKGKVTSLDQLRNLMLSRTTSGGIVRLGDIAEITDGIAEQTALNRINGQNSIGLLITKQSDANTVDICTKLKKQFTLLEKQYAGDHIVFDIAADNSTYTLASAHAVMEGLMLAIILVAFVMFCFLHSVRNSFIILVSIPCSIVSVFIAMYVFDFSLNMLTLMALSLVIGILVDDSIVVLENIHRHLEMGKNRTVAALDGRNEIGLTALAITFVDVVVFLPLSLVSGMIGHMLREFSLVIVFSTLMSLFVSFTVTPLLASQLSKIEKLTRKRLIGRFAIWFEGSFKALLCKYESILRWALQHRRCVYGGVFALLLVSVVLLKLGLIGAAFMNDGDKGEFVIKLEGEPQNTLLQSSLLTEKVENLLRKHPEVIKVFSNVGYTSADMGMGSNGQYKSELTVTLVPKENRSMPVDAFAAMIKKEIQEIPGLKVTSTPSNMMGNADDAPIQLLLRGADVVQLFATADSVMGVVRKIPGTNDVKLSIDRSNPEIQIEFDREKMELLDISVRQVGNTLNMALAGNSDLKYSEGDKEYEINVEFNRFDRKSIEDIGSMKFQNSRGENIALSSFATLTQSTGPNKLERFNRMPSITVNASVFGRPVGTVGDEIKKAVKERIHLGPISLDYKGQMERQADAFSSLFIAIGAALLFVYLVMVALYNSYLYPFVVMFAIPGAVFGAFLALAVTGEALTIFSMIGMIMLIGLVAKNAILLVDFTNKLKEQGKSVTEALVEAGKERLRPILMTTLSMIFGMLPIALASGAGAESKNGLAWVIIGGLTSSLILTLVLVPSVYMTMEKYKSRIINLFRKKQPAIS</sequence>
<dbReference type="Proteomes" id="UP000179243">
    <property type="component" value="Unassembled WGS sequence"/>
</dbReference>
<dbReference type="Gene3D" id="3.30.70.1320">
    <property type="entry name" value="Multidrug efflux transporter AcrB pore domain like"/>
    <property type="match status" value="1"/>
</dbReference>
<dbReference type="InterPro" id="IPR027463">
    <property type="entry name" value="AcrB_DN_DC_subdom"/>
</dbReference>
<evidence type="ECO:0000313" key="2">
    <source>
        <dbReference type="EMBL" id="OGK00311.1"/>
    </source>
</evidence>
<feature type="transmembrane region" description="Helical" evidence="1">
    <location>
        <begin position="889"/>
        <end position="909"/>
    </location>
</feature>
<dbReference type="EMBL" id="MFYX01000149">
    <property type="protein sequence ID" value="OGK00311.1"/>
    <property type="molecule type" value="Genomic_DNA"/>
</dbReference>
<keyword evidence="1" id="KW-0812">Transmembrane</keyword>
<keyword evidence="1" id="KW-0472">Membrane</keyword>
<dbReference type="Gene3D" id="3.30.70.1440">
    <property type="entry name" value="Multidrug efflux transporter AcrB pore domain"/>
    <property type="match status" value="1"/>
</dbReference>
<feature type="transmembrane region" description="Helical" evidence="1">
    <location>
        <begin position="532"/>
        <end position="558"/>
    </location>
</feature>
<keyword evidence="1" id="KW-1133">Transmembrane helix</keyword>
<dbReference type="Gene3D" id="3.30.2090.10">
    <property type="entry name" value="Multidrug efflux transporter AcrB TolC docking domain, DN and DC subdomains"/>
    <property type="match status" value="2"/>
</dbReference>
<feature type="transmembrane region" description="Helical" evidence="1">
    <location>
        <begin position="386"/>
        <end position="410"/>
    </location>
</feature>
<feature type="transmembrane region" description="Helical" evidence="1">
    <location>
        <begin position="964"/>
        <end position="986"/>
    </location>
</feature>
<name>A0A1F7F103_UNCRA</name>
<reference evidence="2 3" key="1">
    <citation type="journal article" date="2016" name="Nat. Commun.">
        <title>Thousands of microbial genomes shed light on interconnected biogeochemical processes in an aquifer system.</title>
        <authorList>
            <person name="Anantharaman K."/>
            <person name="Brown C.T."/>
            <person name="Hug L.A."/>
            <person name="Sharon I."/>
            <person name="Castelle C.J."/>
            <person name="Probst A.J."/>
            <person name="Thomas B.C."/>
            <person name="Singh A."/>
            <person name="Wilkins M.J."/>
            <person name="Karaoz U."/>
            <person name="Brodie E.L."/>
            <person name="Williams K.H."/>
            <person name="Hubbard S.S."/>
            <person name="Banfield J.F."/>
        </authorList>
    </citation>
    <scope>NUCLEOTIDE SEQUENCE [LARGE SCALE GENOMIC DNA]</scope>
</reference>
<dbReference type="PANTHER" id="PTHR32063:SF0">
    <property type="entry name" value="SWARMING MOTILITY PROTEIN SWRC"/>
    <property type="match status" value="1"/>
</dbReference>
<proteinExistence type="predicted"/>
<comment type="caution">
    <text evidence="2">The sequence shown here is derived from an EMBL/GenBank/DDBJ whole genome shotgun (WGS) entry which is preliminary data.</text>
</comment>
<feature type="transmembrane region" description="Helical" evidence="1">
    <location>
        <begin position="333"/>
        <end position="353"/>
    </location>
</feature>
<evidence type="ECO:0000313" key="3">
    <source>
        <dbReference type="Proteomes" id="UP000179243"/>
    </source>
</evidence>
<feature type="transmembrane region" description="Helical" evidence="1">
    <location>
        <begin position="12"/>
        <end position="32"/>
    </location>
</feature>
<organism evidence="2 3">
    <name type="scientific">Candidatus Raymondbacteria bacterium RIFOXYD12_FULL_49_13</name>
    <dbReference type="NCBI Taxonomy" id="1817890"/>
    <lineage>
        <taxon>Bacteria</taxon>
        <taxon>Raymondiibacteriota</taxon>
    </lineage>
</organism>
<evidence type="ECO:0000256" key="1">
    <source>
        <dbReference type="SAM" id="Phobius"/>
    </source>
</evidence>
<feature type="transmembrane region" description="Helical" evidence="1">
    <location>
        <begin position="463"/>
        <end position="486"/>
    </location>
</feature>
<dbReference type="PRINTS" id="PR00702">
    <property type="entry name" value="ACRIFLAVINRP"/>
</dbReference>
<dbReference type="Pfam" id="PF00873">
    <property type="entry name" value="ACR_tran"/>
    <property type="match status" value="1"/>
</dbReference>
<dbReference type="SUPFAM" id="SSF82693">
    <property type="entry name" value="Multidrug efflux transporter AcrB pore domain, PN1, PN2, PC1 and PC2 subdomains"/>
    <property type="match status" value="3"/>
</dbReference>
<dbReference type="AlphaFoldDB" id="A0A1F7F103"/>
<dbReference type="GO" id="GO:0005886">
    <property type="term" value="C:plasma membrane"/>
    <property type="evidence" value="ECO:0007669"/>
    <property type="project" value="TreeGrafter"/>
</dbReference>
<gene>
    <name evidence="2" type="ORF">A2519_10975</name>
</gene>
<dbReference type="Gene3D" id="1.20.1640.10">
    <property type="entry name" value="Multidrug efflux transporter AcrB transmembrane domain"/>
    <property type="match status" value="2"/>
</dbReference>
<feature type="transmembrane region" description="Helical" evidence="1">
    <location>
        <begin position="992"/>
        <end position="1015"/>
    </location>
</feature>
<feature type="transmembrane region" description="Helical" evidence="1">
    <location>
        <begin position="859"/>
        <end position="882"/>
    </location>
</feature>
<dbReference type="PANTHER" id="PTHR32063">
    <property type="match status" value="1"/>
</dbReference>
<dbReference type="SUPFAM" id="SSF82866">
    <property type="entry name" value="Multidrug efflux transporter AcrB transmembrane domain"/>
    <property type="match status" value="2"/>
</dbReference>
<feature type="transmembrane region" description="Helical" evidence="1">
    <location>
        <begin position="431"/>
        <end position="451"/>
    </location>
</feature>
<accession>A0A1F7F103</accession>
<protein>
    <submittedName>
        <fullName evidence="2">Acriflavin resistance protein</fullName>
    </submittedName>
</protein>
<dbReference type="GO" id="GO:0042910">
    <property type="term" value="F:xenobiotic transmembrane transporter activity"/>
    <property type="evidence" value="ECO:0007669"/>
    <property type="project" value="TreeGrafter"/>
</dbReference>
<feature type="transmembrane region" description="Helical" evidence="1">
    <location>
        <begin position="915"/>
        <end position="938"/>
    </location>
</feature>